<gene>
    <name evidence="2" type="ORF">BD410DRAFT_844852</name>
</gene>
<accession>A0A4Y7PN11</accession>
<organism evidence="2 3">
    <name type="scientific">Rickenella mellea</name>
    <dbReference type="NCBI Taxonomy" id="50990"/>
    <lineage>
        <taxon>Eukaryota</taxon>
        <taxon>Fungi</taxon>
        <taxon>Dikarya</taxon>
        <taxon>Basidiomycota</taxon>
        <taxon>Agaricomycotina</taxon>
        <taxon>Agaricomycetes</taxon>
        <taxon>Hymenochaetales</taxon>
        <taxon>Rickenellaceae</taxon>
        <taxon>Rickenella</taxon>
    </lineage>
</organism>
<evidence type="ECO:0000313" key="2">
    <source>
        <dbReference type="EMBL" id="TDL15860.1"/>
    </source>
</evidence>
<dbReference type="EMBL" id="ML170259">
    <property type="protein sequence ID" value="TDL15860.1"/>
    <property type="molecule type" value="Genomic_DNA"/>
</dbReference>
<name>A0A4Y7PN11_9AGAM</name>
<proteinExistence type="predicted"/>
<keyword evidence="3" id="KW-1185">Reference proteome</keyword>
<evidence type="ECO:0000256" key="1">
    <source>
        <dbReference type="SAM" id="MobiDB-lite"/>
    </source>
</evidence>
<evidence type="ECO:0000313" key="3">
    <source>
        <dbReference type="Proteomes" id="UP000294933"/>
    </source>
</evidence>
<reference evidence="2 3" key="1">
    <citation type="submission" date="2018-06" db="EMBL/GenBank/DDBJ databases">
        <title>A transcriptomic atlas of mushroom development highlights an independent origin of complex multicellularity.</title>
        <authorList>
            <consortium name="DOE Joint Genome Institute"/>
            <person name="Krizsan K."/>
            <person name="Almasi E."/>
            <person name="Merenyi Z."/>
            <person name="Sahu N."/>
            <person name="Viragh M."/>
            <person name="Koszo T."/>
            <person name="Mondo S."/>
            <person name="Kiss B."/>
            <person name="Balint B."/>
            <person name="Kues U."/>
            <person name="Barry K."/>
            <person name="Hegedus J.C."/>
            <person name="Henrissat B."/>
            <person name="Johnson J."/>
            <person name="Lipzen A."/>
            <person name="Ohm R."/>
            <person name="Nagy I."/>
            <person name="Pangilinan J."/>
            <person name="Yan J."/>
            <person name="Xiong Y."/>
            <person name="Grigoriev I.V."/>
            <person name="Hibbett D.S."/>
            <person name="Nagy L.G."/>
        </authorList>
    </citation>
    <scope>NUCLEOTIDE SEQUENCE [LARGE SCALE GENOMIC DNA]</scope>
    <source>
        <strain evidence="2 3">SZMC22713</strain>
    </source>
</reference>
<protein>
    <submittedName>
        <fullName evidence="2">Uncharacterized protein</fullName>
    </submittedName>
</protein>
<sequence>MHVYVEAIDDCSSQLEAPGDAQPTFHSAGHDREQDVQTPSGVARLRGKGHTQTRGHAGIGKHIDAK</sequence>
<dbReference type="Proteomes" id="UP000294933">
    <property type="component" value="Unassembled WGS sequence"/>
</dbReference>
<dbReference type="VEuPathDB" id="FungiDB:BD410DRAFT_844852"/>
<dbReference type="AlphaFoldDB" id="A0A4Y7PN11"/>
<feature type="region of interest" description="Disordered" evidence="1">
    <location>
        <begin position="1"/>
        <end position="66"/>
    </location>
</feature>